<organism evidence="3 4">
    <name type="scientific">Rhizoclosmatium globosum</name>
    <dbReference type="NCBI Taxonomy" id="329046"/>
    <lineage>
        <taxon>Eukaryota</taxon>
        <taxon>Fungi</taxon>
        <taxon>Fungi incertae sedis</taxon>
        <taxon>Chytridiomycota</taxon>
        <taxon>Chytridiomycota incertae sedis</taxon>
        <taxon>Chytridiomycetes</taxon>
        <taxon>Chytridiales</taxon>
        <taxon>Chytriomycetaceae</taxon>
        <taxon>Rhizoclosmatium</taxon>
    </lineage>
</organism>
<evidence type="ECO:0000256" key="2">
    <source>
        <dbReference type="SAM" id="Phobius"/>
    </source>
</evidence>
<comment type="caution">
    <text evidence="3">The sequence shown here is derived from an EMBL/GenBank/DDBJ whole genome shotgun (WGS) entry which is preliminary data.</text>
</comment>
<evidence type="ECO:0000256" key="1">
    <source>
        <dbReference type="SAM" id="Coils"/>
    </source>
</evidence>
<keyword evidence="2" id="KW-1133">Transmembrane helix</keyword>
<evidence type="ECO:0000313" key="4">
    <source>
        <dbReference type="Proteomes" id="UP000193642"/>
    </source>
</evidence>
<keyword evidence="2" id="KW-0472">Membrane</keyword>
<dbReference type="AlphaFoldDB" id="A0A1Y2BFJ7"/>
<sequence>MRLDIPSVGLQYFQTLPSWNILQSVGLGNRLKEQSQENLIEELRQENIENLMLMSTYDHLSKAKDRKIESLRTEIELLKKRNNQDTRFHLDTIKIHQALYEDTINQSNVEKDQNICFQEGIIGGFKCLEKLNEQKHEWVTRKLNDEVDLLRIKIEELQNANRKYNQLHQDDVKIQTFSAVLQNPTNYLSTKKIKTDELKKHLTMWETTRENLMTMEEIQETKIRLLVELSKDKELEAFEILTTKELEAVEILTTKDTEIKEKEKKIDTRNEQDHTRPQQLIKLKHQERRKKLNENTTSSSVLGICATFNNYLIYILDVLFRLHQVFTFYTDSRNYDCTIKRAKYTIRAIILNQETYQYTAYYSKLARVSYRVLCGLCCFPCIIIFLFLLSFT</sequence>
<reference evidence="3 4" key="1">
    <citation type="submission" date="2016-07" db="EMBL/GenBank/DDBJ databases">
        <title>Pervasive Adenine N6-methylation of Active Genes in Fungi.</title>
        <authorList>
            <consortium name="DOE Joint Genome Institute"/>
            <person name="Mondo S.J."/>
            <person name="Dannebaum R.O."/>
            <person name="Kuo R.C."/>
            <person name="Labutti K."/>
            <person name="Haridas S."/>
            <person name="Kuo A."/>
            <person name="Salamov A."/>
            <person name="Ahrendt S.R."/>
            <person name="Lipzen A."/>
            <person name="Sullivan W."/>
            <person name="Andreopoulos W.B."/>
            <person name="Clum A."/>
            <person name="Lindquist E."/>
            <person name="Daum C."/>
            <person name="Ramamoorthy G.K."/>
            <person name="Gryganskyi A."/>
            <person name="Culley D."/>
            <person name="Magnuson J.K."/>
            <person name="James T.Y."/>
            <person name="O'Malley M.A."/>
            <person name="Stajich J.E."/>
            <person name="Spatafora J.W."/>
            <person name="Visel A."/>
            <person name="Grigoriev I.V."/>
        </authorList>
    </citation>
    <scope>NUCLEOTIDE SEQUENCE [LARGE SCALE GENOMIC DNA]</scope>
    <source>
        <strain evidence="3 4">JEL800</strain>
    </source>
</reference>
<dbReference type="EMBL" id="MCGO01000067">
    <property type="protein sequence ID" value="ORY33591.1"/>
    <property type="molecule type" value="Genomic_DNA"/>
</dbReference>
<proteinExistence type="predicted"/>
<evidence type="ECO:0000313" key="3">
    <source>
        <dbReference type="EMBL" id="ORY33591.1"/>
    </source>
</evidence>
<gene>
    <name evidence="3" type="ORF">BCR33DRAFT_838652</name>
</gene>
<dbReference type="Proteomes" id="UP000193642">
    <property type="component" value="Unassembled WGS sequence"/>
</dbReference>
<name>A0A1Y2BFJ7_9FUNG</name>
<protein>
    <submittedName>
        <fullName evidence="3">Uncharacterized protein</fullName>
    </submittedName>
</protein>
<keyword evidence="4" id="KW-1185">Reference proteome</keyword>
<feature type="coiled-coil region" evidence="1">
    <location>
        <begin position="140"/>
        <end position="170"/>
    </location>
</feature>
<accession>A0A1Y2BFJ7</accession>
<keyword evidence="1" id="KW-0175">Coiled coil</keyword>
<feature type="transmembrane region" description="Helical" evidence="2">
    <location>
        <begin position="372"/>
        <end position="391"/>
    </location>
</feature>
<keyword evidence="2" id="KW-0812">Transmembrane</keyword>